<feature type="domain" description="Peptidase M24" evidence="8">
    <location>
        <begin position="14"/>
        <end position="245"/>
    </location>
</feature>
<dbReference type="NCBIfam" id="TIGR00500">
    <property type="entry name" value="met_pdase_I"/>
    <property type="match status" value="1"/>
</dbReference>
<dbReference type="GO" id="GO:0070006">
    <property type="term" value="F:metalloaminopeptidase activity"/>
    <property type="evidence" value="ECO:0007669"/>
    <property type="project" value="UniProtKB-UniRule"/>
</dbReference>
<keyword evidence="5 6" id="KW-0378">Hydrolase</keyword>
<evidence type="ECO:0000256" key="4">
    <source>
        <dbReference type="ARBA" id="ARBA00022723"/>
    </source>
</evidence>
<comment type="function">
    <text evidence="1 6">Removes the N-terminal methionine from nascent proteins. The N-terminal methionine is often cleaved when the second residue in the primary sequence is small and uncharged (Met-Ala-, Cys, Gly, Pro, Ser, Thr, or Val). Requires deformylation of the N(alpha)-formylated initiator methionine before it can be hydrolyzed.</text>
</comment>
<keyword evidence="3 6" id="KW-0645">Protease</keyword>
<feature type="binding site" evidence="6">
    <location>
        <position position="112"/>
    </location>
    <ligand>
        <name>a divalent metal cation</name>
        <dbReference type="ChEBI" id="CHEBI:60240"/>
        <label>2</label>
        <note>catalytic</note>
    </ligand>
</feature>
<dbReference type="PRINTS" id="PR00599">
    <property type="entry name" value="MAPEPTIDASE"/>
</dbReference>
<comment type="caution">
    <text evidence="9">The sequence shown here is derived from an EMBL/GenBank/DDBJ whole genome shotgun (WGS) entry which is preliminary data.</text>
</comment>
<keyword evidence="2 6" id="KW-0031">Aminopeptidase</keyword>
<dbReference type="InterPro" id="IPR002467">
    <property type="entry name" value="Pept_M24A_MAP1"/>
</dbReference>
<evidence type="ECO:0000256" key="5">
    <source>
        <dbReference type="ARBA" id="ARBA00022801"/>
    </source>
</evidence>
<dbReference type="InterPro" id="IPR001714">
    <property type="entry name" value="Pept_M24_MAP"/>
</dbReference>
<reference evidence="10" key="1">
    <citation type="submission" date="2017-09" db="EMBL/GenBank/DDBJ databases">
        <title>Depth-based differentiation of microbial function through sediment-hosted aquifers and enrichment of novel symbionts in the deep terrestrial subsurface.</title>
        <authorList>
            <person name="Probst A.J."/>
            <person name="Ladd B."/>
            <person name="Jarett J.K."/>
            <person name="Geller-Mcgrath D.E."/>
            <person name="Sieber C.M.K."/>
            <person name="Emerson J.B."/>
            <person name="Anantharaman K."/>
            <person name="Thomas B.C."/>
            <person name="Malmstrom R."/>
            <person name="Stieglmeier M."/>
            <person name="Klingl A."/>
            <person name="Woyke T."/>
            <person name="Ryan C.M."/>
            <person name="Banfield J.F."/>
        </authorList>
    </citation>
    <scope>NUCLEOTIDE SEQUENCE [LARGE SCALE GENOMIC DNA]</scope>
</reference>
<dbReference type="PANTHER" id="PTHR43330">
    <property type="entry name" value="METHIONINE AMINOPEPTIDASE"/>
    <property type="match status" value="1"/>
</dbReference>
<dbReference type="CDD" id="cd01086">
    <property type="entry name" value="MetAP1"/>
    <property type="match status" value="1"/>
</dbReference>
<dbReference type="EMBL" id="PEXT01000024">
    <property type="protein sequence ID" value="PIS43463.1"/>
    <property type="molecule type" value="Genomic_DNA"/>
</dbReference>
<feature type="binding site" evidence="6">
    <location>
        <position position="112"/>
    </location>
    <ligand>
        <name>a divalent metal cation</name>
        <dbReference type="ChEBI" id="CHEBI:60240"/>
        <label>1</label>
    </ligand>
</feature>
<evidence type="ECO:0000259" key="8">
    <source>
        <dbReference type="Pfam" id="PF00557"/>
    </source>
</evidence>
<proteinExistence type="inferred from homology"/>
<feature type="binding site" evidence="6">
    <location>
        <position position="182"/>
    </location>
    <ligand>
        <name>substrate</name>
    </ligand>
</feature>
<comment type="similarity">
    <text evidence="6">Belongs to the peptidase M24A family. Methionine aminopeptidase type 1 subfamily.</text>
</comment>
<feature type="binding site" evidence="6">
    <location>
        <position position="239"/>
    </location>
    <ligand>
        <name>a divalent metal cation</name>
        <dbReference type="ChEBI" id="CHEBI:60240"/>
        <label>1</label>
    </ligand>
</feature>
<comment type="catalytic activity">
    <reaction evidence="6 7">
        <text>Release of N-terminal amino acids, preferentially methionine, from peptides and arylamides.</text>
        <dbReference type="EC" id="3.4.11.18"/>
    </reaction>
</comment>
<dbReference type="GO" id="GO:0004239">
    <property type="term" value="F:initiator methionyl aminopeptidase activity"/>
    <property type="evidence" value="ECO:0007669"/>
    <property type="project" value="UniProtKB-UniRule"/>
</dbReference>
<dbReference type="Pfam" id="PF00557">
    <property type="entry name" value="Peptidase_M24"/>
    <property type="match status" value="1"/>
</dbReference>
<evidence type="ECO:0000313" key="9">
    <source>
        <dbReference type="EMBL" id="PIS43463.1"/>
    </source>
</evidence>
<dbReference type="Proteomes" id="UP000228687">
    <property type="component" value="Unassembled WGS sequence"/>
</dbReference>
<comment type="cofactor">
    <cofactor evidence="6">
        <name>Co(2+)</name>
        <dbReference type="ChEBI" id="CHEBI:48828"/>
    </cofactor>
    <cofactor evidence="6">
        <name>Zn(2+)</name>
        <dbReference type="ChEBI" id="CHEBI:29105"/>
    </cofactor>
    <cofactor evidence="6">
        <name>Mn(2+)</name>
        <dbReference type="ChEBI" id="CHEBI:29035"/>
    </cofactor>
    <cofactor evidence="6">
        <name>Fe(2+)</name>
        <dbReference type="ChEBI" id="CHEBI:29033"/>
    </cofactor>
    <text evidence="6">Binds 2 divalent metal cations per subunit. Has a high-affinity and a low affinity metal-binding site. The true nature of the physiological cofactor is under debate. The enzyme is active with cobalt, zinc, manganese or divalent iron ions. Most likely, methionine aminopeptidases function as mononuclear Fe(2+)-metalloproteases under physiological conditions, and the catalytically relevant metal-binding site has been assigned to the histidine-containing high-affinity site.</text>
</comment>
<name>A0A2H0Z0F4_9BACT</name>
<dbReference type="GO" id="GO:0046872">
    <property type="term" value="F:metal ion binding"/>
    <property type="evidence" value="ECO:0007669"/>
    <property type="project" value="UniProtKB-UniRule"/>
</dbReference>
<feature type="binding site" evidence="6">
    <location>
        <position position="101"/>
    </location>
    <ligand>
        <name>a divalent metal cation</name>
        <dbReference type="ChEBI" id="CHEBI:60240"/>
        <label>1</label>
    </ligand>
</feature>
<dbReference type="EC" id="3.4.11.18" evidence="6 7"/>
<evidence type="ECO:0000256" key="2">
    <source>
        <dbReference type="ARBA" id="ARBA00022438"/>
    </source>
</evidence>
<feature type="binding site" evidence="6">
    <location>
        <position position="175"/>
    </location>
    <ligand>
        <name>a divalent metal cation</name>
        <dbReference type="ChEBI" id="CHEBI:60240"/>
        <label>2</label>
        <note>catalytic</note>
    </ligand>
</feature>
<accession>A0A2H0Z0F4</accession>
<evidence type="ECO:0000256" key="3">
    <source>
        <dbReference type="ARBA" id="ARBA00022670"/>
    </source>
</evidence>
<dbReference type="SUPFAM" id="SSF55920">
    <property type="entry name" value="Creatinase/aminopeptidase"/>
    <property type="match status" value="1"/>
</dbReference>
<protein>
    <recommendedName>
        <fullName evidence="6 7">Methionine aminopeptidase</fullName>
        <shortName evidence="6">MAP</shortName>
        <shortName evidence="6">MetAP</shortName>
        <ecNumber evidence="6 7">3.4.11.18</ecNumber>
    </recommendedName>
    <alternativeName>
        <fullName evidence="6">Peptidase M</fullName>
    </alternativeName>
</protein>
<feature type="binding site" evidence="6">
    <location>
        <position position="208"/>
    </location>
    <ligand>
        <name>a divalent metal cation</name>
        <dbReference type="ChEBI" id="CHEBI:60240"/>
        <label>2</label>
        <note>catalytic</note>
    </ligand>
</feature>
<evidence type="ECO:0000313" key="10">
    <source>
        <dbReference type="Proteomes" id="UP000228687"/>
    </source>
</evidence>
<dbReference type="GO" id="GO:0005829">
    <property type="term" value="C:cytosol"/>
    <property type="evidence" value="ECO:0007669"/>
    <property type="project" value="TreeGrafter"/>
</dbReference>
<feature type="binding site" evidence="6">
    <location>
        <position position="82"/>
    </location>
    <ligand>
        <name>substrate</name>
    </ligand>
</feature>
<feature type="binding site" evidence="6">
    <location>
        <position position="239"/>
    </location>
    <ligand>
        <name>a divalent metal cation</name>
        <dbReference type="ChEBI" id="CHEBI:60240"/>
        <label>2</label>
        <note>catalytic</note>
    </ligand>
</feature>
<evidence type="ECO:0000256" key="6">
    <source>
        <dbReference type="HAMAP-Rule" id="MF_01974"/>
    </source>
</evidence>
<dbReference type="HAMAP" id="MF_01974">
    <property type="entry name" value="MetAP_1"/>
    <property type="match status" value="1"/>
</dbReference>
<dbReference type="PANTHER" id="PTHR43330:SF27">
    <property type="entry name" value="METHIONINE AMINOPEPTIDASE"/>
    <property type="match status" value="1"/>
</dbReference>
<comment type="subunit">
    <text evidence="6">Monomer.</text>
</comment>
<sequence>MIIKTEKERTNLIEGGRRLARILEALRAKVAQGITAEELDDVAEQLIRAGGDEPSFLGYKPIGARRPYPASLCVSINDEVVHGIPNESVKVLKEGDIVGLDLGLTHNDIVVDSAITVSVGNISEKIKKLIFATERALATGIRAAAPGKHMGDISHAIQKEIEDAGFTVVRELGGHFVGESVHEGPFIPNYGRAGKGQVLEEGMVLALEPISTAGEAEIMLAPDGYTYRTKDGSLSAHFEHTILIEKAGARIITQQDNDT</sequence>
<dbReference type="InterPro" id="IPR036005">
    <property type="entry name" value="Creatinase/aminopeptidase-like"/>
</dbReference>
<evidence type="ECO:0000256" key="7">
    <source>
        <dbReference type="RuleBase" id="RU003653"/>
    </source>
</evidence>
<dbReference type="GO" id="GO:0006508">
    <property type="term" value="P:proteolysis"/>
    <property type="evidence" value="ECO:0007669"/>
    <property type="project" value="UniProtKB-KW"/>
</dbReference>
<evidence type="ECO:0000256" key="1">
    <source>
        <dbReference type="ARBA" id="ARBA00002521"/>
    </source>
</evidence>
<gene>
    <name evidence="6 9" type="primary">map</name>
    <name evidence="9" type="ORF">COT23_01265</name>
</gene>
<dbReference type="Gene3D" id="3.90.230.10">
    <property type="entry name" value="Creatinase/methionine aminopeptidase superfamily"/>
    <property type="match status" value="1"/>
</dbReference>
<dbReference type="AlphaFoldDB" id="A0A2H0Z0F4"/>
<dbReference type="InterPro" id="IPR000994">
    <property type="entry name" value="Pept_M24"/>
</dbReference>
<keyword evidence="4 6" id="KW-0479">Metal-binding</keyword>
<organism evidence="9 10">
    <name type="scientific">Candidatus Kaiserbacteria bacterium CG08_land_8_20_14_0_20_50_21</name>
    <dbReference type="NCBI Taxonomy" id="1974604"/>
    <lineage>
        <taxon>Bacteria</taxon>
        <taxon>Candidatus Kaiseribacteriota</taxon>
    </lineage>
</organism>